<evidence type="ECO:0000313" key="1">
    <source>
        <dbReference type="EMBL" id="SNS32759.1"/>
    </source>
</evidence>
<dbReference type="EMBL" id="FZNY01000011">
    <property type="protein sequence ID" value="SNS32759.1"/>
    <property type="molecule type" value="Genomic_DNA"/>
</dbReference>
<organism evidence="1 2">
    <name type="scientific">Dokdonia pacifica</name>
    <dbReference type="NCBI Taxonomy" id="1627892"/>
    <lineage>
        <taxon>Bacteria</taxon>
        <taxon>Pseudomonadati</taxon>
        <taxon>Bacteroidota</taxon>
        <taxon>Flavobacteriia</taxon>
        <taxon>Flavobacteriales</taxon>
        <taxon>Flavobacteriaceae</taxon>
        <taxon>Dokdonia</taxon>
    </lineage>
</organism>
<dbReference type="Proteomes" id="UP000198379">
    <property type="component" value="Unassembled WGS sequence"/>
</dbReference>
<reference evidence="1 2" key="1">
    <citation type="submission" date="2017-06" db="EMBL/GenBank/DDBJ databases">
        <authorList>
            <person name="Kim H.J."/>
            <person name="Triplett B.A."/>
        </authorList>
    </citation>
    <scope>NUCLEOTIDE SEQUENCE [LARGE SCALE GENOMIC DNA]</scope>
    <source>
        <strain evidence="1 2">DSM 25597</strain>
    </source>
</reference>
<gene>
    <name evidence="1" type="ORF">SAMN06265376_11159</name>
</gene>
<name>A0A239DKM6_9FLAO</name>
<proteinExistence type="predicted"/>
<protein>
    <submittedName>
        <fullName evidence="1">Uncharacterized protein</fullName>
    </submittedName>
</protein>
<evidence type="ECO:0000313" key="2">
    <source>
        <dbReference type="Proteomes" id="UP000198379"/>
    </source>
</evidence>
<accession>A0A239DKM6</accession>
<keyword evidence="2" id="KW-1185">Reference proteome</keyword>
<dbReference type="OrthoDB" id="1191404at2"/>
<dbReference type="RefSeq" id="WP_089373811.1">
    <property type="nucleotide sequence ID" value="NZ_BMEP01000008.1"/>
</dbReference>
<dbReference type="AlphaFoldDB" id="A0A239DKM6"/>
<sequence>MLKNISNLGNTLSQEQLKETLGGMQGFGKVICVAPYLIAAGETCAQGYHPHPTMGHCVCCRD</sequence>